<reference evidence="3" key="1">
    <citation type="submission" date="2020-07" db="EMBL/GenBank/DDBJ databases">
        <title>Ethylene signaling mediates host invasion by parasitic plants.</title>
        <authorList>
            <person name="Yoshida S."/>
        </authorList>
    </citation>
    <scope>NUCLEOTIDE SEQUENCE</scope>
    <source>
        <strain evidence="3">Okayama</strain>
    </source>
</reference>
<feature type="transmembrane region" description="Helical" evidence="2">
    <location>
        <begin position="280"/>
        <end position="299"/>
    </location>
</feature>
<evidence type="ECO:0000256" key="1">
    <source>
        <dbReference type="SAM" id="MobiDB-lite"/>
    </source>
</evidence>
<keyword evidence="2" id="KW-0812">Transmembrane</keyword>
<feature type="compositionally biased region" description="Low complexity" evidence="1">
    <location>
        <begin position="227"/>
        <end position="243"/>
    </location>
</feature>
<comment type="caution">
    <text evidence="3">The sequence shown here is derived from an EMBL/GenBank/DDBJ whole genome shotgun (WGS) entry which is preliminary data.</text>
</comment>
<proteinExistence type="predicted"/>
<dbReference type="PANTHER" id="PTHR35488">
    <property type="entry name" value="OS05G0358900 PROTEIN-RELATED"/>
    <property type="match status" value="1"/>
</dbReference>
<sequence length="317" mass="34367">MSTKIPIFSITQPQHFTDYGFEPQIDYYQVLEEARKHKRESTSRSMDLHFKLQKPISKDDSSKKIKKNKKRWWRNPLLFFKFPKWAPPAADLGGRHHRIGSISGPVYITESRSGSSTPYRTASRPGSGPLTKGEVGIPYISLRELNMDQSHRISATLGEGELVEFVVECWDDGRAKAANVTGPNDESVKGGRGGGDGGSYGDGGGGSNGASRGSGGGGGRCGGGGAPTSYAPSTVTSPPPSASSTASAVSGIAPFGQWVLLGVLYSMIPYDFLRIGRRNTINVFEFCAFALSFILYLVVLHLRRRRCRNCGELAIQD</sequence>
<dbReference type="Proteomes" id="UP000653305">
    <property type="component" value="Unassembled WGS sequence"/>
</dbReference>
<keyword evidence="2" id="KW-0472">Membrane</keyword>
<evidence type="ECO:0000256" key="2">
    <source>
        <dbReference type="SAM" id="Phobius"/>
    </source>
</evidence>
<name>A0A830DAN0_9LAMI</name>
<keyword evidence="4" id="KW-1185">Reference proteome</keyword>
<keyword evidence="2" id="KW-1133">Transmembrane helix</keyword>
<dbReference type="AlphaFoldDB" id="A0A830DAN0"/>
<organism evidence="3 4">
    <name type="scientific">Phtheirospermum japonicum</name>
    <dbReference type="NCBI Taxonomy" id="374723"/>
    <lineage>
        <taxon>Eukaryota</taxon>
        <taxon>Viridiplantae</taxon>
        <taxon>Streptophyta</taxon>
        <taxon>Embryophyta</taxon>
        <taxon>Tracheophyta</taxon>
        <taxon>Spermatophyta</taxon>
        <taxon>Magnoliopsida</taxon>
        <taxon>eudicotyledons</taxon>
        <taxon>Gunneridae</taxon>
        <taxon>Pentapetalae</taxon>
        <taxon>asterids</taxon>
        <taxon>lamiids</taxon>
        <taxon>Lamiales</taxon>
        <taxon>Orobanchaceae</taxon>
        <taxon>Orobanchaceae incertae sedis</taxon>
        <taxon>Phtheirospermum</taxon>
    </lineage>
</organism>
<dbReference type="PANTHER" id="PTHR35488:SF2">
    <property type="entry name" value="OS05G0358900 PROTEIN"/>
    <property type="match status" value="1"/>
</dbReference>
<dbReference type="OrthoDB" id="1913474at2759"/>
<protein>
    <submittedName>
        <fullName evidence="3">Uncharacterized protein</fullName>
    </submittedName>
</protein>
<feature type="region of interest" description="Disordered" evidence="1">
    <location>
        <begin position="176"/>
        <end position="243"/>
    </location>
</feature>
<accession>A0A830DAN0</accession>
<feature type="region of interest" description="Disordered" evidence="1">
    <location>
        <begin position="110"/>
        <end position="130"/>
    </location>
</feature>
<dbReference type="EMBL" id="BMAC01000825">
    <property type="protein sequence ID" value="GFQ03402.1"/>
    <property type="molecule type" value="Genomic_DNA"/>
</dbReference>
<feature type="compositionally biased region" description="Polar residues" evidence="1">
    <location>
        <begin position="110"/>
        <end position="120"/>
    </location>
</feature>
<gene>
    <name evidence="3" type="ORF">PHJA_002484000</name>
</gene>
<evidence type="ECO:0000313" key="3">
    <source>
        <dbReference type="EMBL" id="GFQ03402.1"/>
    </source>
</evidence>
<evidence type="ECO:0000313" key="4">
    <source>
        <dbReference type="Proteomes" id="UP000653305"/>
    </source>
</evidence>
<feature type="compositionally biased region" description="Gly residues" evidence="1">
    <location>
        <begin position="190"/>
        <end position="226"/>
    </location>
</feature>